<dbReference type="Pfam" id="PF00651">
    <property type="entry name" value="BTB"/>
    <property type="match status" value="1"/>
</dbReference>
<accession>A0AAD7JCF7</accession>
<evidence type="ECO:0000259" key="1">
    <source>
        <dbReference type="PROSITE" id="PS50097"/>
    </source>
</evidence>
<keyword evidence="3" id="KW-1185">Reference proteome</keyword>
<feature type="domain" description="BTB" evidence="1">
    <location>
        <begin position="28"/>
        <end position="92"/>
    </location>
</feature>
<comment type="caution">
    <text evidence="2">The sequence shown here is derived from an EMBL/GenBank/DDBJ whole genome shotgun (WGS) entry which is preliminary data.</text>
</comment>
<proteinExistence type="predicted"/>
<evidence type="ECO:0000313" key="3">
    <source>
        <dbReference type="Proteomes" id="UP001215280"/>
    </source>
</evidence>
<name>A0AAD7JCF7_9AGAR</name>
<gene>
    <name evidence="2" type="ORF">DFH07DRAFT_414197</name>
</gene>
<evidence type="ECO:0000313" key="2">
    <source>
        <dbReference type="EMBL" id="KAJ7761947.1"/>
    </source>
</evidence>
<dbReference type="PROSITE" id="PS50097">
    <property type="entry name" value="BTB"/>
    <property type="match status" value="1"/>
</dbReference>
<dbReference type="CDD" id="cd18186">
    <property type="entry name" value="BTB_POZ_ZBTB_KLHL-like"/>
    <property type="match status" value="1"/>
</dbReference>
<sequence length="325" mass="37060">MSSSESSAKRQRMENAPITRSNIWHRDGSVVLQAEATQFRVHWSVLALSSPFFRDVQDLPQPSDQPSVEGCPLVELQDDATDVEYLLKALYDPMFMGQKALPFPAVAALIRLGRKYDFRHLLNSAVERLTFENPTTLEEYATLPREAEKQTTTRIVYHRGLIFDMISLARENNILSALPCAYYRAVANCDQQLFFDGIRKRDGTTASLAPVDVRRLVVARQKLVQAQWNMENTLGWLKTLSHYSDCDAPPSCDAFRNKTLSHCLASGSLRAFWNPTNMAMAKWRGLCDKCKYRAQESMTAGRKKMWEELPGFFNLPPWSELKNDL</sequence>
<dbReference type="AlphaFoldDB" id="A0AAD7JCF7"/>
<dbReference type="InterPro" id="IPR011333">
    <property type="entry name" value="SKP1/BTB/POZ_sf"/>
</dbReference>
<reference evidence="2" key="1">
    <citation type="submission" date="2023-03" db="EMBL/GenBank/DDBJ databases">
        <title>Massive genome expansion in bonnet fungi (Mycena s.s.) driven by repeated elements and novel gene families across ecological guilds.</title>
        <authorList>
            <consortium name="Lawrence Berkeley National Laboratory"/>
            <person name="Harder C.B."/>
            <person name="Miyauchi S."/>
            <person name="Viragh M."/>
            <person name="Kuo A."/>
            <person name="Thoen E."/>
            <person name="Andreopoulos B."/>
            <person name="Lu D."/>
            <person name="Skrede I."/>
            <person name="Drula E."/>
            <person name="Henrissat B."/>
            <person name="Morin E."/>
            <person name="Kohler A."/>
            <person name="Barry K."/>
            <person name="LaButti K."/>
            <person name="Morin E."/>
            <person name="Salamov A."/>
            <person name="Lipzen A."/>
            <person name="Mereny Z."/>
            <person name="Hegedus B."/>
            <person name="Baldrian P."/>
            <person name="Stursova M."/>
            <person name="Weitz H."/>
            <person name="Taylor A."/>
            <person name="Grigoriev I.V."/>
            <person name="Nagy L.G."/>
            <person name="Martin F."/>
            <person name="Kauserud H."/>
        </authorList>
    </citation>
    <scope>NUCLEOTIDE SEQUENCE</scope>
    <source>
        <strain evidence="2">CBHHK188m</strain>
    </source>
</reference>
<dbReference type="Gene3D" id="3.30.710.10">
    <property type="entry name" value="Potassium Channel Kv1.1, Chain A"/>
    <property type="match status" value="1"/>
</dbReference>
<dbReference type="InterPro" id="IPR000210">
    <property type="entry name" value="BTB/POZ_dom"/>
</dbReference>
<organism evidence="2 3">
    <name type="scientific">Mycena maculata</name>
    <dbReference type="NCBI Taxonomy" id="230809"/>
    <lineage>
        <taxon>Eukaryota</taxon>
        <taxon>Fungi</taxon>
        <taxon>Dikarya</taxon>
        <taxon>Basidiomycota</taxon>
        <taxon>Agaricomycotina</taxon>
        <taxon>Agaricomycetes</taxon>
        <taxon>Agaricomycetidae</taxon>
        <taxon>Agaricales</taxon>
        <taxon>Marasmiineae</taxon>
        <taxon>Mycenaceae</taxon>
        <taxon>Mycena</taxon>
    </lineage>
</organism>
<protein>
    <recommendedName>
        <fullName evidence="1">BTB domain-containing protein</fullName>
    </recommendedName>
</protein>
<dbReference type="Proteomes" id="UP001215280">
    <property type="component" value="Unassembled WGS sequence"/>
</dbReference>
<dbReference type="EMBL" id="JARJLG010000044">
    <property type="protein sequence ID" value="KAJ7761947.1"/>
    <property type="molecule type" value="Genomic_DNA"/>
</dbReference>
<dbReference type="SUPFAM" id="SSF54695">
    <property type="entry name" value="POZ domain"/>
    <property type="match status" value="1"/>
</dbReference>